<feature type="binding site" evidence="1">
    <location>
        <position position="90"/>
    </location>
    <ligand>
        <name>Ni(2+)</name>
        <dbReference type="ChEBI" id="CHEBI:49786"/>
    </ligand>
</feature>
<dbReference type="Pfam" id="PF02829">
    <property type="entry name" value="3H"/>
    <property type="match status" value="1"/>
</dbReference>
<dbReference type="PANTHER" id="PTHR40068">
    <property type="entry name" value="TRANSCRIPTION REPRESSOR NIAR-RELATED"/>
    <property type="match status" value="1"/>
</dbReference>
<dbReference type="InterPro" id="IPR026043">
    <property type="entry name" value="NadR"/>
</dbReference>
<dbReference type="InterPro" id="IPR035922">
    <property type="entry name" value="3H_dom_sf"/>
</dbReference>
<dbReference type="SUPFAM" id="SSF46785">
    <property type="entry name" value="Winged helix' DNA-binding domain"/>
    <property type="match status" value="1"/>
</dbReference>
<name>D3FVU9_ALKPO</name>
<protein>
    <submittedName>
        <fullName evidence="4">Transcriptional regulator</fullName>
    </submittedName>
</protein>
<dbReference type="Proteomes" id="UP000001544">
    <property type="component" value="Chromosome"/>
</dbReference>
<dbReference type="Gene3D" id="3.30.1340.20">
    <property type="entry name" value="3H domain"/>
    <property type="match status" value="1"/>
</dbReference>
<dbReference type="PANTHER" id="PTHR40068:SF1">
    <property type="entry name" value="TRANSCRIPTION REPRESSOR NIAR-RELATED"/>
    <property type="match status" value="1"/>
</dbReference>
<evidence type="ECO:0000259" key="2">
    <source>
        <dbReference type="Pfam" id="PF02829"/>
    </source>
</evidence>
<organism evidence="4 5">
    <name type="scientific">Alkalihalophilus pseudofirmus (strain ATCC BAA-2126 / JCM 17055 / OF4)</name>
    <name type="common">Bacillus pseudofirmus</name>
    <dbReference type="NCBI Taxonomy" id="398511"/>
    <lineage>
        <taxon>Bacteria</taxon>
        <taxon>Bacillati</taxon>
        <taxon>Bacillota</taxon>
        <taxon>Bacilli</taxon>
        <taxon>Bacillales</taxon>
        <taxon>Bacillaceae</taxon>
        <taxon>Alkalihalophilus</taxon>
    </lineage>
</organism>
<keyword evidence="5" id="KW-1185">Reference proteome</keyword>
<dbReference type="STRING" id="398511.BpOF4_11640"/>
<evidence type="ECO:0000313" key="5">
    <source>
        <dbReference type="Proteomes" id="UP000001544"/>
    </source>
</evidence>
<dbReference type="EMBL" id="CP001878">
    <property type="protein sequence ID" value="ADC50381.1"/>
    <property type="molecule type" value="Genomic_DNA"/>
</dbReference>
<feature type="domain" description="3H" evidence="2">
    <location>
        <begin position="78"/>
        <end position="174"/>
    </location>
</feature>
<dbReference type="Gene3D" id="1.10.10.10">
    <property type="entry name" value="Winged helix-like DNA-binding domain superfamily/Winged helix DNA-binding domain"/>
    <property type="match status" value="1"/>
</dbReference>
<proteinExistence type="predicted"/>
<dbReference type="SUPFAM" id="SSF75500">
    <property type="entry name" value="Putative transcriptional regulator TM1602, C-terminal domain"/>
    <property type="match status" value="1"/>
</dbReference>
<dbReference type="RefSeq" id="WP_012957747.1">
    <property type="nucleotide sequence ID" value="NC_013791.2"/>
</dbReference>
<dbReference type="InterPro" id="IPR004173">
    <property type="entry name" value="3H_domain"/>
</dbReference>
<dbReference type="HOGENOM" id="CLU_108798_0_0_9"/>
<gene>
    <name evidence="4" type="ordered locus">BpOF4_11640</name>
</gene>
<sequence length="177" mass="20297">MNDKKLYGDERREQIIDWLKESKEALTGKELSVRTNVSRQVIVQDMSLLKAKGHPIIATSNGYLYMQTHPKEKHQRLIACQHQPTDAMDELYTLVDYGVKVINVIVEHPMYGELTASLHFHTRQQVQQFNEEMKATNATLLSELTNGVHLHTIEADTPKQLEDAISALRKKGYLLED</sequence>
<feature type="domain" description="Helix-turn-helix type 11" evidence="3">
    <location>
        <begin position="11"/>
        <end position="63"/>
    </location>
</feature>
<dbReference type="KEGG" id="bpf:BpOF4_11640"/>
<keyword evidence="1" id="KW-0479">Metal-binding</keyword>
<keyword evidence="1" id="KW-0533">Nickel</keyword>
<dbReference type="InterPro" id="IPR036390">
    <property type="entry name" value="WH_DNA-bd_sf"/>
</dbReference>
<feature type="binding site" evidence="1">
    <location>
        <position position="82"/>
    </location>
    <ligand>
        <name>Ni(2+)</name>
        <dbReference type="ChEBI" id="CHEBI:49786"/>
    </ligand>
</feature>
<dbReference type="InterPro" id="IPR013196">
    <property type="entry name" value="HTH_11"/>
</dbReference>
<dbReference type="AlphaFoldDB" id="D3FVU9"/>
<evidence type="ECO:0000259" key="3">
    <source>
        <dbReference type="Pfam" id="PF08279"/>
    </source>
</evidence>
<reference evidence="4 5" key="1">
    <citation type="journal article" date="2011" name="Environ. Microbiol.">
        <title>Genome of alkaliphilic Bacillus pseudofirmus OF4 reveals adaptations that support the ability to grow in an external pH range from 7.5 to 11.4.</title>
        <authorList>
            <person name="Janto B."/>
            <person name="Ahmed A."/>
            <person name="Ito M."/>
            <person name="Liu J."/>
            <person name="Hicks D.B."/>
            <person name="Pagni S."/>
            <person name="Fackelmayer O.J."/>
            <person name="Smith T.A."/>
            <person name="Earl J."/>
            <person name="Elbourne L.D."/>
            <person name="Hassan K."/>
            <person name="Paulsen I.T."/>
            <person name="Kolsto A.B."/>
            <person name="Tourasse N.J."/>
            <person name="Ehrlich G.D."/>
            <person name="Boissy R."/>
            <person name="Ivey D.M."/>
            <person name="Li G."/>
            <person name="Xue Y."/>
            <person name="Ma Y."/>
            <person name="Hu F.Z."/>
            <person name="Krulwich T.A."/>
        </authorList>
    </citation>
    <scope>NUCLEOTIDE SEQUENCE [LARGE SCALE GENOMIC DNA]</scope>
    <source>
        <strain evidence="5">ATCC BAA-2126 / JCM 17055 / OF4</strain>
    </source>
</reference>
<accession>D3FVU9</accession>
<feature type="binding site" evidence="1">
    <location>
        <position position="151"/>
    </location>
    <ligand>
        <name>Ni(2+)</name>
        <dbReference type="ChEBI" id="CHEBI:49786"/>
    </ligand>
</feature>
<dbReference type="InterPro" id="IPR036388">
    <property type="entry name" value="WH-like_DNA-bd_sf"/>
</dbReference>
<feature type="binding site" evidence="1">
    <location>
        <position position="149"/>
    </location>
    <ligand>
        <name>Ni(2+)</name>
        <dbReference type="ChEBI" id="CHEBI:49786"/>
    </ligand>
</feature>
<evidence type="ECO:0000256" key="1">
    <source>
        <dbReference type="PIRSR" id="PIRSR037847-1"/>
    </source>
</evidence>
<evidence type="ECO:0000313" key="4">
    <source>
        <dbReference type="EMBL" id="ADC50381.1"/>
    </source>
</evidence>
<dbReference type="eggNOG" id="COG1827">
    <property type="taxonomic scope" value="Bacteria"/>
</dbReference>
<dbReference type="Pfam" id="PF08279">
    <property type="entry name" value="HTH_11"/>
    <property type="match status" value="1"/>
</dbReference>
<dbReference type="GO" id="GO:0046872">
    <property type="term" value="F:metal ion binding"/>
    <property type="evidence" value="ECO:0007669"/>
    <property type="project" value="UniProtKB-KW"/>
</dbReference>
<dbReference type="PIRSF" id="PIRSF037847">
    <property type="entry name" value="NiaR"/>
    <property type="match status" value="1"/>
</dbReference>